<protein>
    <submittedName>
        <fullName evidence="2">Uncharacterized protein</fullName>
    </submittedName>
</protein>
<sequence>MPKVLHQNGVQLLGHLLVGVADLAVLRLQLGRQLAEALGQSLMRLAALLVGRLLGEGLHGGLAVRPVLHHLLVGLGDRGFERLGRVGLRQGGLVHDVGHLLRALAVEGDQLQPALGDGVELLVLLRAVGVHVALQVQVLLGRLVPAGQLLDHSVHGRQGQDAPPAAAARPGHGVGQLPAKPAFHLGIARRVLRQAGDGVPLPVHRGGARRLGLAADRGQRHGAQLRRRDLPELHAEGAEQEVLDGADHVVHPAANGRRRALVLLDGVGAELLDRQHVAHRQVALGGLDAGTGGVEELARAAVRLLELLVQLLQADHELRPAARPDQRPGAGVEHLVQQDGQGILRRDVGGDHMDAAVVVGLGLHARHARARHGAGVGMHDQPAGIHQLLQLRAQRAAGEHIANALGARRRRQAHQLVAQVRATVVPIIHGRIVRLHHDRANVVEHGVVVVGDPTVRGLAQRDHGGDRLAIHADAATEVVVGDAVSLAAAQVRRAFHDAIQHRNGLHLRRVVAVRPALGDAGPVEVDGAELLVLHGDAALCQQVVEDTGASVRHRHAGDFRRRAQVDSVGADQLVHAVRLDAEALAVHHGIHAGTIVQRALELVGDRGLDIRLLRRRLLLLRLQLAEHVVMAGLGLGQLVALRPVGGLLLQFRDVSLGAGLALLDLLDGAAQVLDGVGHAHGQAERIGVEFKGGGIGAIAHDLRLVALLGDALQANCEVAVAADLGLLGSIRLHLGGLGQDRLAGVLALVELLAVDGDDELLGQLALCIGAQLVQQAVSALDAALRRADAVAQAELLALVVHPLVFELPDLLAQAHLFEDQRVAAGGRLHLGGVRGLAGNVLDLAGAGRALAHLLDEVGLALDGLPHAAVQGLLRGVAEDRHLEALGVALVQLVALADDPPLALLKIGRAPRRVHVVQGDQPVLHVGAGAHLRGGAEQEAHAAGADLAEKLLLLEVGLGVVDEGDLVGRDALGDQLLLQVVIDREVTVQGHQLVGADLIQLGGRVLVSLVGPACEVAQALGLGGTSVLRRGQVDEDQLRAAILVELVVERAHVAGGDVDLAALVIRVARVDQAHIQGGLPGVAHDLQHVVRTLLRLLRQVLGAPNQRAARVIVGVVAVRVLDRLADVVGLVLAARDDDVLRLAAAHLRHRQLLALGGEHAVDVRAVHHVGEGAVALHQLRHVHEFREPAVHLVLAGRRQLPVGHDLAEHARPGVEVAQALALQVHIVEIPLHGVHLGHGVADRRAGGEDHVAAAGGLQHLPDLQEQVGRLLAAGLRAQACDAVHGGGEREVLELVRLVHEQGVHAQLAPVQAVVLVVGVDQLLQLLLQGVAALLRLLDVPAVLAVHLTHQLDGGVEVIDLLLNECGLLVRLHLDLAETCVRDDHRVPVAGGDPGEQALAVLLLEVLLGRREHVGARVELGEVGRPLADEVVRHHEHGLLGEAHAAQLHRAGDHGEGLAGADDVVQQGRVSLHDPPHGVPLVRAQGDDVVADLAGEREVRAVVVARDVGVVGVVVDAAQALAPGIVSPHPTIPGLLDRVHLVVGELGFALVQGAAAVRVRVVDL</sequence>
<dbReference type="EMBL" id="MW460249">
    <property type="protein sequence ID" value="QRE00577.1"/>
    <property type="molecule type" value="Genomic_DNA"/>
</dbReference>
<accession>A0A889IQH4</accession>
<evidence type="ECO:0000313" key="2">
    <source>
        <dbReference type="EMBL" id="QRE00577.1"/>
    </source>
</evidence>
<name>A0A889IQH4_9CAUD</name>
<evidence type="ECO:0000313" key="3">
    <source>
        <dbReference type="Proteomes" id="UP000610026"/>
    </source>
</evidence>
<keyword evidence="3" id="KW-1185">Reference proteome</keyword>
<proteinExistence type="predicted"/>
<organism evidence="2 3">
    <name type="scientific">Pseudomonas phage Itty13</name>
    <dbReference type="NCBI Taxonomy" id="2805750"/>
    <lineage>
        <taxon>Viruses</taxon>
        <taxon>Duplodnaviria</taxon>
        <taxon>Heunggongvirae</taxon>
        <taxon>Uroviricota</taxon>
        <taxon>Caudoviricetes</taxon>
        <taxon>Ittyvirus</taxon>
        <taxon>Ittyvirus itty13</taxon>
    </lineage>
</organism>
<dbReference type="RefSeq" id="YP_010671590.1">
    <property type="nucleotide sequence ID" value="NC_070969.1"/>
</dbReference>
<evidence type="ECO:0000256" key="1">
    <source>
        <dbReference type="SAM" id="MobiDB-lite"/>
    </source>
</evidence>
<dbReference type="GeneID" id="77947928"/>
<reference evidence="2" key="1">
    <citation type="submission" date="2021-01" db="EMBL/GenBank/DDBJ databases">
        <authorList>
            <person name="Ben Porat S."/>
            <person name="Alkalay-Oren S."/>
            <person name="Coppenhagen-Glazer S."/>
            <person name="Hazan R."/>
        </authorList>
    </citation>
    <scope>NUCLEOTIDE SEQUENCE</scope>
</reference>
<dbReference type="Proteomes" id="UP000610026">
    <property type="component" value="Segment"/>
</dbReference>
<dbReference type="KEGG" id="vg:77947928"/>
<feature type="region of interest" description="Disordered" evidence="1">
    <location>
        <begin position="154"/>
        <end position="175"/>
    </location>
</feature>